<gene>
    <name evidence="1" type="ORF">G7043_20630</name>
</gene>
<comment type="caution">
    <text evidence="1">The sequence shown here is derived from an EMBL/GenBank/DDBJ whole genome shotgun (WGS) entry which is preliminary data.</text>
</comment>
<dbReference type="AlphaFoldDB" id="A0A7C9VQI2"/>
<dbReference type="Proteomes" id="UP000481360">
    <property type="component" value="Unassembled WGS sequence"/>
</dbReference>
<dbReference type="Pfam" id="PF09660">
    <property type="entry name" value="DUF2397"/>
    <property type="match status" value="1"/>
</dbReference>
<dbReference type="NCBIfam" id="TIGR02677">
    <property type="entry name" value="TIGR02677 family protein"/>
    <property type="match status" value="1"/>
</dbReference>
<proteinExistence type="predicted"/>
<evidence type="ECO:0000313" key="2">
    <source>
        <dbReference type="Proteomes" id="UP000481360"/>
    </source>
</evidence>
<sequence>MVNGSTNTPATVGGVTTFPRVPADLFRFTTTEHAELHTAVLHAFGVANARLETALTLDDLHQKLRDAGWQNQTTDDELTASLTSLRQWGLIDASQHRYGLTKLGEAAHAGIQHVLNTLTSSGALQTAVLDAISDRLQELSEAKDDRRTFTALMELEGHLDALKTNTARFNADLQRLLRDERADLATFQDVKRTTITYLRDFIADLDARKQGIRDKIARIDPVALHERARNGADLYQDENWSQHRTAAWDSLKTWFHNVDELQDVARRAIVQLLRVLDRISERKKPTNTSADFKALARWFAEAKTEDEAHELFNAAFGLWPARHAHLAHADGELIPSGEPWHNTPPVPVSPQLRKTGKQEHIGSTGKVRNVEEVRRNRRIQAQKEREELEHAWGQIQTDGAIRISTLTNLDHATFHRLIDLVGRALGSDPDSTGTRTAGTSDGRMQINLRNARGWATITTQKGRLSGPDYVIDVQSR</sequence>
<accession>A0A7C9VQI2</accession>
<dbReference type="EMBL" id="JAAMPJ010000005">
    <property type="protein sequence ID" value="NGY61333.1"/>
    <property type="molecule type" value="Genomic_DNA"/>
</dbReference>
<evidence type="ECO:0000313" key="1">
    <source>
        <dbReference type="EMBL" id="NGY61333.1"/>
    </source>
</evidence>
<keyword evidence="2" id="KW-1185">Reference proteome</keyword>
<reference evidence="1 2" key="1">
    <citation type="submission" date="2020-03" db="EMBL/GenBank/DDBJ databases">
        <title>Isolation and identification of active actinomycetes.</title>
        <authorList>
            <person name="Sun X."/>
        </authorList>
    </citation>
    <scope>NUCLEOTIDE SEQUENCE [LARGE SCALE GENOMIC DNA]</scope>
    <source>
        <strain evidence="1 2">NEAU-D13</strain>
    </source>
</reference>
<name>A0A7C9VQI2_9PSEU</name>
<organism evidence="1 2">
    <name type="scientific">Lentzea alba</name>
    <dbReference type="NCBI Taxonomy" id="2714351"/>
    <lineage>
        <taxon>Bacteria</taxon>
        <taxon>Bacillati</taxon>
        <taxon>Actinomycetota</taxon>
        <taxon>Actinomycetes</taxon>
        <taxon>Pseudonocardiales</taxon>
        <taxon>Pseudonocardiaceae</taxon>
        <taxon>Lentzea</taxon>
    </lineage>
</organism>
<protein>
    <submittedName>
        <fullName evidence="1">TIGR02677 family protein</fullName>
    </submittedName>
</protein>
<dbReference type="InterPro" id="IPR013493">
    <property type="entry name" value="CHP02677"/>
</dbReference>